<dbReference type="GeneID" id="114575157"/>
<reference evidence="12" key="1">
    <citation type="submission" date="2022-11" db="UniProtKB">
        <authorList>
            <consortium name="EnsemblMetazoa"/>
        </authorList>
    </citation>
    <scope>IDENTIFICATION</scope>
</reference>
<evidence type="ECO:0000259" key="11">
    <source>
        <dbReference type="PROSITE" id="PS50262"/>
    </source>
</evidence>
<evidence type="ECO:0000256" key="3">
    <source>
        <dbReference type="ARBA" id="ARBA00022692"/>
    </source>
</evidence>
<dbReference type="AlphaFoldDB" id="A0A913YJL8"/>
<dbReference type="Pfam" id="PF00001">
    <property type="entry name" value="7tm_1"/>
    <property type="match status" value="1"/>
</dbReference>
<keyword evidence="9" id="KW-0807">Transducer</keyword>
<evidence type="ECO:0000256" key="4">
    <source>
        <dbReference type="ARBA" id="ARBA00022989"/>
    </source>
</evidence>
<dbReference type="OrthoDB" id="5971811at2759"/>
<evidence type="ECO:0000256" key="1">
    <source>
        <dbReference type="ARBA" id="ARBA00004651"/>
    </source>
</evidence>
<dbReference type="Proteomes" id="UP000887567">
    <property type="component" value="Unplaced"/>
</dbReference>
<dbReference type="PANTHER" id="PTHR24246">
    <property type="entry name" value="OLFACTORY RECEPTOR AND ADENOSINE RECEPTOR"/>
    <property type="match status" value="1"/>
</dbReference>
<keyword evidence="8" id="KW-0325">Glycoprotein</keyword>
<evidence type="ECO:0000256" key="8">
    <source>
        <dbReference type="ARBA" id="ARBA00023180"/>
    </source>
</evidence>
<dbReference type="InterPro" id="IPR017452">
    <property type="entry name" value="GPCR_Rhodpsn_7TM"/>
</dbReference>
<evidence type="ECO:0000313" key="12">
    <source>
        <dbReference type="EnsemblMetazoa" id="XP_028515228.1"/>
    </source>
</evidence>
<feature type="transmembrane region" description="Helical" evidence="10">
    <location>
        <begin position="167"/>
        <end position="190"/>
    </location>
</feature>
<keyword evidence="3 10" id="KW-0812">Transmembrane</keyword>
<keyword evidence="6 10" id="KW-0472">Membrane</keyword>
<keyword evidence="13" id="KW-1185">Reference proteome</keyword>
<proteinExistence type="predicted"/>
<feature type="transmembrane region" description="Helical" evidence="10">
    <location>
        <begin position="140"/>
        <end position="161"/>
    </location>
</feature>
<dbReference type="InterPro" id="IPR000276">
    <property type="entry name" value="GPCR_Rhodpsn"/>
</dbReference>
<dbReference type="SUPFAM" id="SSF81321">
    <property type="entry name" value="Family A G protein-coupled receptor-like"/>
    <property type="match status" value="1"/>
</dbReference>
<feature type="transmembrane region" description="Helical" evidence="10">
    <location>
        <begin position="20"/>
        <end position="48"/>
    </location>
</feature>
<name>A0A913YJL8_EXADI</name>
<dbReference type="EnsemblMetazoa" id="XM_028659427.1">
    <property type="protein sequence ID" value="XP_028515228.1"/>
    <property type="gene ID" value="LOC114575157"/>
</dbReference>
<evidence type="ECO:0000256" key="2">
    <source>
        <dbReference type="ARBA" id="ARBA00022475"/>
    </source>
</evidence>
<feature type="transmembrane region" description="Helical" evidence="10">
    <location>
        <begin position="211"/>
        <end position="235"/>
    </location>
</feature>
<evidence type="ECO:0000256" key="6">
    <source>
        <dbReference type="ARBA" id="ARBA00023136"/>
    </source>
</evidence>
<dbReference type="RefSeq" id="XP_028515228.1">
    <property type="nucleotide sequence ID" value="XM_028659427.1"/>
</dbReference>
<evidence type="ECO:0000256" key="9">
    <source>
        <dbReference type="ARBA" id="ARBA00023224"/>
    </source>
</evidence>
<sequence length="317" mass="35673">MMNESSYNGSSQFVVPSRVTAVVWCVAFGFTGTLIVTLNVGTLITFAINKPLRRHGVYSLLNLATADMLLGLVMIPYYTIDVASAILAKQIVHPQILTTLRALYITTVVASLFCLALVSLQRMYATYCPFGYRAKEAKMLASMFTVPWMLAGATSLVFFLLDSVQDQIVIFIQVLFALSLGIILICYIAIFIKVKMRCSRQRHIDIRDRHLAGTVFMVTALSLITWIPSIVFHSIYKTQTRGFSFNLQLSIYLILCTNSLINPIVYLLRMKDFRKALFRLMTKCSAVGMSMSPVHYINSTSRRSSEVRLTSVCFKET</sequence>
<dbReference type="GO" id="GO:0004930">
    <property type="term" value="F:G protein-coupled receptor activity"/>
    <property type="evidence" value="ECO:0007669"/>
    <property type="project" value="UniProtKB-KW"/>
</dbReference>
<keyword evidence="4 10" id="KW-1133">Transmembrane helix</keyword>
<dbReference type="PRINTS" id="PR00237">
    <property type="entry name" value="GPCRRHODOPSN"/>
</dbReference>
<dbReference type="CDD" id="cd00637">
    <property type="entry name" value="7tm_classA_rhodopsin-like"/>
    <property type="match status" value="1"/>
</dbReference>
<dbReference type="PROSITE" id="PS50262">
    <property type="entry name" value="G_PROTEIN_RECEP_F1_2"/>
    <property type="match status" value="1"/>
</dbReference>
<evidence type="ECO:0000256" key="10">
    <source>
        <dbReference type="SAM" id="Phobius"/>
    </source>
</evidence>
<dbReference type="KEGG" id="epa:114575157"/>
<evidence type="ECO:0000256" key="7">
    <source>
        <dbReference type="ARBA" id="ARBA00023170"/>
    </source>
</evidence>
<keyword evidence="7" id="KW-0675">Receptor</keyword>
<dbReference type="PANTHER" id="PTHR24246:SF27">
    <property type="entry name" value="ADENOSINE RECEPTOR, ISOFORM A"/>
    <property type="match status" value="1"/>
</dbReference>
<keyword evidence="5" id="KW-0297">G-protein coupled receptor</keyword>
<evidence type="ECO:0000256" key="5">
    <source>
        <dbReference type="ARBA" id="ARBA00023040"/>
    </source>
</evidence>
<dbReference type="OMA" id="ICICYIS"/>
<keyword evidence="2" id="KW-1003">Cell membrane</keyword>
<feature type="transmembrane region" description="Helical" evidence="10">
    <location>
        <begin position="60"/>
        <end position="80"/>
    </location>
</feature>
<protein>
    <recommendedName>
        <fullName evidence="11">G-protein coupled receptors family 1 profile domain-containing protein</fullName>
    </recommendedName>
</protein>
<comment type="subcellular location">
    <subcellularLocation>
        <location evidence="1">Cell membrane</location>
        <topology evidence="1">Multi-pass membrane protein</topology>
    </subcellularLocation>
</comment>
<organism evidence="12 13">
    <name type="scientific">Exaiptasia diaphana</name>
    <name type="common">Tropical sea anemone</name>
    <name type="synonym">Aiptasia pulchella</name>
    <dbReference type="NCBI Taxonomy" id="2652724"/>
    <lineage>
        <taxon>Eukaryota</taxon>
        <taxon>Metazoa</taxon>
        <taxon>Cnidaria</taxon>
        <taxon>Anthozoa</taxon>
        <taxon>Hexacorallia</taxon>
        <taxon>Actiniaria</taxon>
        <taxon>Aiptasiidae</taxon>
        <taxon>Exaiptasia</taxon>
    </lineage>
</organism>
<feature type="transmembrane region" description="Helical" evidence="10">
    <location>
        <begin position="100"/>
        <end position="120"/>
    </location>
</feature>
<feature type="transmembrane region" description="Helical" evidence="10">
    <location>
        <begin position="247"/>
        <end position="268"/>
    </location>
</feature>
<dbReference type="Gene3D" id="1.20.1070.10">
    <property type="entry name" value="Rhodopsin 7-helix transmembrane proteins"/>
    <property type="match status" value="1"/>
</dbReference>
<dbReference type="GO" id="GO:0005886">
    <property type="term" value="C:plasma membrane"/>
    <property type="evidence" value="ECO:0007669"/>
    <property type="project" value="UniProtKB-SubCell"/>
</dbReference>
<accession>A0A913YJL8</accession>
<feature type="domain" description="G-protein coupled receptors family 1 profile" evidence="11">
    <location>
        <begin position="38"/>
        <end position="266"/>
    </location>
</feature>
<evidence type="ECO:0000313" key="13">
    <source>
        <dbReference type="Proteomes" id="UP000887567"/>
    </source>
</evidence>